<reference evidence="3 4" key="1">
    <citation type="submission" date="2022-03" db="EMBL/GenBank/DDBJ databases">
        <title>Taxonomic description of new species and reclassification of some bacterial strains.</title>
        <authorList>
            <person name="Ndongo S."/>
        </authorList>
    </citation>
    <scope>NUCLEOTIDE SEQUENCE [LARGE SCALE GENOMIC DNA]</scope>
    <source>
        <strain evidence="3 4">Marseille-P6666</strain>
    </source>
</reference>
<evidence type="ECO:0000313" key="4">
    <source>
        <dbReference type="Proteomes" id="UP001202031"/>
    </source>
</evidence>
<dbReference type="Proteomes" id="UP001202031">
    <property type="component" value="Unassembled WGS sequence"/>
</dbReference>
<feature type="transmembrane region" description="Helical" evidence="1">
    <location>
        <begin position="222"/>
        <end position="244"/>
    </location>
</feature>
<keyword evidence="1" id="KW-1133">Transmembrane helix</keyword>
<feature type="transmembrane region" description="Helical" evidence="1">
    <location>
        <begin position="289"/>
        <end position="307"/>
    </location>
</feature>
<dbReference type="GeneID" id="84024475"/>
<evidence type="ECO:0000256" key="1">
    <source>
        <dbReference type="SAM" id="Phobius"/>
    </source>
</evidence>
<proteinExistence type="predicted"/>
<protein>
    <submittedName>
        <fullName evidence="3">DUF4339 domain-containing protein</fullName>
    </submittedName>
</protein>
<comment type="caution">
    <text evidence="3">The sequence shown here is derived from an EMBL/GenBank/DDBJ whole genome shotgun (WGS) entry which is preliminary data.</text>
</comment>
<keyword evidence="1" id="KW-0812">Transmembrane</keyword>
<feature type="domain" description="GYF" evidence="2">
    <location>
        <begin position="71"/>
        <end position="113"/>
    </location>
</feature>
<dbReference type="EMBL" id="JAMGSI010000002">
    <property type="protein sequence ID" value="MCL6657913.1"/>
    <property type="molecule type" value="Genomic_DNA"/>
</dbReference>
<gene>
    <name evidence="3" type="ORF">M8N44_11395</name>
</gene>
<keyword evidence="4" id="KW-1185">Reference proteome</keyword>
<evidence type="ECO:0000259" key="2">
    <source>
        <dbReference type="Pfam" id="PF14237"/>
    </source>
</evidence>
<dbReference type="Pfam" id="PF14237">
    <property type="entry name" value="GYF_2"/>
    <property type="match status" value="2"/>
</dbReference>
<accession>A0ABT0RAD1</accession>
<sequence>MSYYIYNKQGKHEGPYDEEQLRSMLKAGRIDKEELVSQNGRSSWSPIHLVLEAERPPNSSHQEEKKYRLLAQDGTQTGPFDIATLRDMLRQGKSQPSDYFWTEGMDNWEPIHHLIKNTDETDFRTNSAFPPPPVNNHSFDVEEVDKKAKKGLGWFVMAYVTAGHFMTQAEIKGNDTMSVVGLLLLLGLMIYVLMKLYEAWKYIQPLSYLIPSREPIPSPEKAVGFLFIPLFNFYWAFTAWPGLLERAQKMADNLNMKNIVFHPRYALGYVISFIIDCISALFIPYQPLWLSYAIGIPEAILLYYTFVEIKKVIIVFGEKNMGNNTD</sequence>
<dbReference type="InterPro" id="IPR025640">
    <property type="entry name" value="GYF_2"/>
</dbReference>
<name>A0ABT0RAD1_9BACT</name>
<dbReference type="RefSeq" id="WP_102728982.1">
    <property type="nucleotide sequence ID" value="NZ_CP072027.1"/>
</dbReference>
<feature type="transmembrane region" description="Helical" evidence="1">
    <location>
        <begin position="176"/>
        <end position="194"/>
    </location>
</feature>
<feature type="domain" description="GYF" evidence="2">
    <location>
        <begin position="4"/>
        <end position="50"/>
    </location>
</feature>
<keyword evidence="1" id="KW-0472">Membrane</keyword>
<organism evidence="3 4">
    <name type="scientific">Akkermansia massiliensis</name>
    <dbReference type="NCBI Taxonomy" id="2927224"/>
    <lineage>
        <taxon>Bacteria</taxon>
        <taxon>Pseudomonadati</taxon>
        <taxon>Verrucomicrobiota</taxon>
        <taxon>Verrucomicrobiia</taxon>
        <taxon>Verrucomicrobiales</taxon>
        <taxon>Akkermansiaceae</taxon>
        <taxon>Akkermansia</taxon>
    </lineage>
</organism>
<feature type="transmembrane region" description="Helical" evidence="1">
    <location>
        <begin position="265"/>
        <end position="283"/>
    </location>
</feature>
<evidence type="ECO:0000313" key="3">
    <source>
        <dbReference type="EMBL" id="MCL6657913.1"/>
    </source>
</evidence>